<dbReference type="Proteomes" id="UP000028702">
    <property type="component" value="Unassembled WGS sequence"/>
</dbReference>
<feature type="transmembrane region" description="Helical" evidence="11">
    <location>
        <begin position="151"/>
        <end position="169"/>
    </location>
</feature>
<sequence>MTQNAEPSRNADQAVADAMPANWVDRWAPRAARPYLRLMRADRPIGSWLLMWPCWWSAALATQATGQLQDGRPLGTFPDPWFLFLFALGAIVMRGAGCTYNDFVDRDIDGSVARTRSRPIPSGAVSPKAAFMFAVLLSLIGFLVLIQFNAFTIGLGIASLGIIAVYPFMKRITYWPQIVLGLAMNWGALMGWAAVTGSLALAPLVLFAGAIAWTIGYDTIYAHQDREDDALLGLKSTALKFGARTKPWLWLFYSITALSFIGAGLLAGLGAGFYLVIGFAIWHLFRQITRLDINNGARCLALFRSNRDLGIIVFVAIIAGSLGPPLL</sequence>
<dbReference type="InterPro" id="IPR044878">
    <property type="entry name" value="UbiA_sf"/>
</dbReference>
<dbReference type="InterPro" id="IPR000537">
    <property type="entry name" value="UbiA_prenyltransferase"/>
</dbReference>
<keyword evidence="5 11" id="KW-0997">Cell inner membrane</keyword>
<dbReference type="EC" id="2.5.1.39" evidence="11 12"/>
<name>A0A081BAE0_9HYPH</name>
<dbReference type="GO" id="GO:0005886">
    <property type="term" value="C:plasma membrane"/>
    <property type="evidence" value="ECO:0007669"/>
    <property type="project" value="UniProtKB-SubCell"/>
</dbReference>
<comment type="pathway">
    <text evidence="11">Cofactor biosynthesis; ubiquinone biosynthesis.</text>
</comment>
<comment type="catalytic activity">
    <reaction evidence="11">
        <text>all-trans-octaprenyl diphosphate + 4-hydroxybenzoate = 4-hydroxy-3-(all-trans-octaprenyl)benzoate + diphosphate</text>
        <dbReference type="Rhea" id="RHEA:27782"/>
        <dbReference type="ChEBI" id="CHEBI:1617"/>
        <dbReference type="ChEBI" id="CHEBI:17879"/>
        <dbReference type="ChEBI" id="CHEBI:33019"/>
        <dbReference type="ChEBI" id="CHEBI:57711"/>
        <dbReference type="EC" id="2.5.1.39"/>
    </reaction>
</comment>
<comment type="cofactor">
    <cofactor evidence="1 11">
        <name>Mg(2+)</name>
        <dbReference type="ChEBI" id="CHEBI:18420"/>
    </cofactor>
</comment>
<keyword evidence="9 11" id="KW-1133">Transmembrane helix</keyword>
<feature type="transmembrane region" description="Helical" evidence="11">
    <location>
        <begin position="125"/>
        <end position="145"/>
    </location>
</feature>
<keyword evidence="8 11" id="KW-0812">Transmembrane</keyword>
<dbReference type="PANTHER" id="PTHR11048">
    <property type="entry name" value="PRENYLTRANSFERASES"/>
    <property type="match status" value="1"/>
</dbReference>
<keyword evidence="10 11" id="KW-0472">Membrane</keyword>
<dbReference type="EMBL" id="BBIO01000006">
    <property type="protein sequence ID" value="GAK45008.1"/>
    <property type="molecule type" value="Genomic_DNA"/>
</dbReference>
<organism evidence="13 14">
    <name type="scientific">Tepidicaulis marinus</name>
    <dbReference type="NCBI Taxonomy" id="1333998"/>
    <lineage>
        <taxon>Bacteria</taxon>
        <taxon>Pseudomonadati</taxon>
        <taxon>Pseudomonadota</taxon>
        <taxon>Alphaproteobacteria</taxon>
        <taxon>Hyphomicrobiales</taxon>
        <taxon>Parvibaculaceae</taxon>
        <taxon>Tepidicaulis</taxon>
    </lineage>
</organism>
<comment type="caution">
    <text evidence="13">The sequence shown here is derived from an EMBL/GenBank/DDBJ whole genome shotgun (WGS) entry which is preliminary data.</text>
</comment>
<dbReference type="FunFam" id="1.10.357.140:FF:000003">
    <property type="entry name" value="4-hydroxybenzoate polyprenyltransferase, mitochondrial"/>
    <property type="match status" value="1"/>
</dbReference>
<dbReference type="NCBIfam" id="TIGR01474">
    <property type="entry name" value="ubiA_proteo"/>
    <property type="match status" value="1"/>
</dbReference>
<keyword evidence="7 11" id="KW-0831">Ubiquinone biosynthesis</keyword>
<keyword evidence="11" id="KW-0460">Magnesium</keyword>
<dbReference type="Gene3D" id="1.20.120.1780">
    <property type="entry name" value="UbiA prenyltransferase"/>
    <property type="match status" value="1"/>
</dbReference>
<dbReference type="Pfam" id="PF01040">
    <property type="entry name" value="UbiA"/>
    <property type="match status" value="1"/>
</dbReference>
<keyword evidence="6 11" id="KW-0808">Transferase</keyword>
<dbReference type="CDD" id="cd13959">
    <property type="entry name" value="PT_UbiA_COQ2"/>
    <property type="match status" value="1"/>
</dbReference>
<feature type="transmembrane region" description="Helical" evidence="11">
    <location>
        <begin position="252"/>
        <end position="285"/>
    </location>
</feature>
<dbReference type="GO" id="GO:0006744">
    <property type="term" value="P:ubiquinone biosynthetic process"/>
    <property type="evidence" value="ECO:0007669"/>
    <property type="project" value="UniProtKB-UniRule"/>
</dbReference>
<reference evidence="13 14" key="1">
    <citation type="submission" date="2014-07" db="EMBL/GenBank/DDBJ databases">
        <title>Tepidicaulis marinum gen. nov., sp. nov., a novel marine bacterium denitrifying nitrate to nitrous oxide strictly under microaerobic conditions.</title>
        <authorList>
            <person name="Takeuchi M."/>
            <person name="Yamagishi T."/>
            <person name="Kamagata Y."/>
            <person name="Oshima K."/>
            <person name="Hattori M."/>
            <person name="Katayama T."/>
            <person name="Hanada S."/>
            <person name="Tamaki H."/>
            <person name="Marumo K."/>
            <person name="Maeda H."/>
            <person name="Nedachi M."/>
            <person name="Iwasaki W."/>
            <person name="Suwa Y."/>
            <person name="Sakata S."/>
        </authorList>
    </citation>
    <scope>NUCLEOTIDE SEQUENCE [LARGE SCALE GENOMIC DNA]</scope>
    <source>
        <strain evidence="13 14">MA2</strain>
    </source>
</reference>
<evidence type="ECO:0000313" key="13">
    <source>
        <dbReference type="EMBL" id="GAK45008.1"/>
    </source>
</evidence>
<evidence type="ECO:0000256" key="2">
    <source>
        <dbReference type="ARBA" id="ARBA00004141"/>
    </source>
</evidence>
<dbReference type="eggNOG" id="COG0382">
    <property type="taxonomic scope" value="Bacteria"/>
</dbReference>
<dbReference type="PROSITE" id="PS00943">
    <property type="entry name" value="UBIA"/>
    <property type="match status" value="1"/>
</dbReference>
<dbReference type="RefSeq" id="WP_045445237.1">
    <property type="nucleotide sequence ID" value="NZ_BBIO01000006.1"/>
</dbReference>
<feature type="transmembrane region" description="Helical" evidence="11">
    <location>
        <begin position="81"/>
        <end position="104"/>
    </location>
</feature>
<evidence type="ECO:0000256" key="10">
    <source>
        <dbReference type="ARBA" id="ARBA00023136"/>
    </source>
</evidence>
<evidence type="ECO:0000256" key="5">
    <source>
        <dbReference type="ARBA" id="ARBA00022519"/>
    </source>
</evidence>
<dbReference type="FunFam" id="1.20.120.1780:FF:000001">
    <property type="entry name" value="4-hydroxybenzoate octaprenyltransferase"/>
    <property type="match status" value="1"/>
</dbReference>
<dbReference type="HAMAP" id="MF_01635">
    <property type="entry name" value="UbiA"/>
    <property type="match status" value="1"/>
</dbReference>
<dbReference type="AlphaFoldDB" id="A0A081BAE0"/>
<evidence type="ECO:0000256" key="9">
    <source>
        <dbReference type="ARBA" id="ARBA00022989"/>
    </source>
</evidence>
<dbReference type="STRING" id="1333998.M2A_1507"/>
<comment type="similarity">
    <text evidence="3 11">Belongs to the UbiA prenyltransferase family.</text>
</comment>
<dbReference type="Gene3D" id="1.10.357.140">
    <property type="entry name" value="UbiA prenyltransferase"/>
    <property type="match status" value="1"/>
</dbReference>
<feature type="transmembrane region" description="Helical" evidence="11">
    <location>
        <begin position="306"/>
        <end position="326"/>
    </location>
</feature>
<evidence type="ECO:0000256" key="1">
    <source>
        <dbReference type="ARBA" id="ARBA00001946"/>
    </source>
</evidence>
<dbReference type="InterPro" id="IPR006370">
    <property type="entry name" value="HB_polyprenyltransferase-like"/>
</dbReference>
<evidence type="ECO:0000256" key="7">
    <source>
        <dbReference type="ARBA" id="ARBA00022688"/>
    </source>
</evidence>
<evidence type="ECO:0000256" key="12">
    <source>
        <dbReference type="NCBIfam" id="TIGR01474"/>
    </source>
</evidence>
<gene>
    <name evidence="11" type="primary">ubiA</name>
    <name evidence="13" type="ORF">M2A_1507</name>
</gene>
<comment type="subcellular location">
    <subcellularLocation>
        <location evidence="11">Cell inner membrane</location>
        <topology evidence="11">Multi-pass membrane protein</topology>
    </subcellularLocation>
    <subcellularLocation>
        <location evidence="2">Membrane</location>
        <topology evidence="2">Multi-pass membrane protein</topology>
    </subcellularLocation>
</comment>
<evidence type="ECO:0000256" key="4">
    <source>
        <dbReference type="ARBA" id="ARBA00022475"/>
    </source>
</evidence>
<comment type="function">
    <text evidence="11">Catalyzes the prenylation of para-hydroxybenzoate (PHB) with an all-trans polyprenyl group. Mediates the second step in the final reaction sequence of ubiquinone-8 (UQ-8) biosynthesis, which is the condensation of the polyisoprenoid side chain with PHB, generating the first membrane-bound Q intermediate 3-octaprenyl-4-hydroxybenzoate.</text>
</comment>
<evidence type="ECO:0000256" key="11">
    <source>
        <dbReference type="HAMAP-Rule" id="MF_01635"/>
    </source>
</evidence>
<feature type="transmembrane region" description="Helical" evidence="11">
    <location>
        <begin position="189"/>
        <end position="215"/>
    </location>
</feature>
<evidence type="ECO:0000256" key="3">
    <source>
        <dbReference type="ARBA" id="ARBA00005985"/>
    </source>
</evidence>
<dbReference type="InterPro" id="IPR030470">
    <property type="entry name" value="UbiA_prenylTrfase_CS"/>
</dbReference>
<evidence type="ECO:0000313" key="14">
    <source>
        <dbReference type="Proteomes" id="UP000028702"/>
    </source>
</evidence>
<evidence type="ECO:0000256" key="8">
    <source>
        <dbReference type="ARBA" id="ARBA00022692"/>
    </source>
</evidence>
<evidence type="ECO:0000256" key="6">
    <source>
        <dbReference type="ARBA" id="ARBA00022679"/>
    </source>
</evidence>
<keyword evidence="4 11" id="KW-1003">Cell membrane</keyword>
<dbReference type="GO" id="GO:0008412">
    <property type="term" value="F:4-hydroxybenzoate polyprenyltransferase activity"/>
    <property type="evidence" value="ECO:0007669"/>
    <property type="project" value="UniProtKB-UniRule"/>
</dbReference>
<dbReference type="UniPathway" id="UPA00232"/>
<dbReference type="PANTHER" id="PTHR11048:SF28">
    <property type="entry name" value="4-HYDROXYBENZOATE POLYPRENYLTRANSFERASE, MITOCHONDRIAL"/>
    <property type="match status" value="1"/>
</dbReference>
<feature type="transmembrane region" description="Helical" evidence="11">
    <location>
        <begin position="45"/>
        <end position="61"/>
    </location>
</feature>
<dbReference type="InterPro" id="IPR039653">
    <property type="entry name" value="Prenyltransferase"/>
</dbReference>
<accession>A0A081BAE0</accession>
<proteinExistence type="inferred from homology"/>
<keyword evidence="14" id="KW-1185">Reference proteome</keyword>
<protein>
    <recommendedName>
        <fullName evidence="11 12">4-hydroxybenzoate octaprenyltransferase</fullName>
        <ecNumber evidence="11 12">2.5.1.39</ecNumber>
    </recommendedName>
    <alternativeName>
        <fullName evidence="11">4-HB polyprenyltransferase</fullName>
    </alternativeName>
</protein>